<gene>
    <name evidence="3" type="primary">LOC110787844</name>
</gene>
<dbReference type="AlphaFoldDB" id="A0A9R0IFR2"/>
<dbReference type="Pfam" id="PF14214">
    <property type="entry name" value="Helitron_like_N"/>
    <property type="match status" value="1"/>
</dbReference>
<dbReference type="PANTHER" id="PTHR10492:SF94">
    <property type="entry name" value="ATP-DEPENDENT DNA HELICASE"/>
    <property type="match status" value="1"/>
</dbReference>
<dbReference type="KEGG" id="soe:110787844"/>
<dbReference type="Proteomes" id="UP000813463">
    <property type="component" value="Chromosome 4"/>
</dbReference>
<evidence type="ECO:0000313" key="2">
    <source>
        <dbReference type="Proteomes" id="UP000813463"/>
    </source>
</evidence>
<sequence>MRQHLNSLILRGGRLLQQFFVENCVKLQANNLRLISLNQDKIRADLYKGLEDSLNAGEHNTENVGRRAILPSSFVGSPRDMHLRYQDAMALVHKFGKPGIFLTMTCNLSWPETQSELLAGQVPNDRPDLLTRVFHAKLEELKKDVLERGILRMVVPYVYVIEFQKRSLPHVHMLLILDQNDKLTTPDGFDKFVRAGVVRKDFPKEFSNDKKQANDSYPLYRRPQNRPALTLRENSRIHVDNRWVVPYNPFFLMKYDFHINIEICSGIKCVNYICNYIHKGSDKVSMEVHNGDEIAQYVDARCICAPEAMWKLYKFSMTRIYPAVDRLQVHLPNMHQVRFEANQPISNVLGNPRNSKTMLTEFFKMNSIDPNARKYLYRDFLEHYRWLATSCEW</sequence>
<dbReference type="GeneID" id="110787844"/>
<protein>
    <recommendedName>
        <fullName evidence="1">Helitron helicase-like domain-containing protein</fullName>
    </recommendedName>
</protein>
<evidence type="ECO:0000313" key="3">
    <source>
        <dbReference type="RefSeq" id="XP_021848178.2"/>
    </source>
</evidence>
<feature type="domain" description="Helitron helicase-like" evidence="1">
    <location>
        <begin position="7"/>
        <end position="175"/>
    </location>
</feature>
<proteinExistence type="predicted"/>
<keyword evidence="2" id="KW-1185">Reference proteome</keyword>
<name>A0A9R0IFR2_SPIOL</name>
<reference evidence="3" key="2">
    <citation type="submission" date="2025-08" db="UniProtKB">
        <authorList>
            <consortium name="RefSeq"/>
        </authorList>
    </citation>
    <scope>IDENTIFICATION</scope>
    <source>
        <tissue evidence="3">Leaf</tissue>
    </source>
</reference>
<accession>A0A9R0IFR2</accession>
<organism evidence="2 3">
    <name type="scientific">Spinacia oleracea</name>
    <name type="common">Spinach</name>
    <dbReference type="NCBI Taxonomy" id="3562"/>
    <lineage>
        <taxon>Eukaryota</taxon>
        <taxon>Viridiplantae</taxon>
        <taxon>Streptophyta</taxon>
        <taxon>Embryophyta</taxon>
        <taxon>Tracheophyta</taxon>
        <taxon>Spermatophyta</taxon>
        <taxon>Magnoliopsida</taxon>
        <taxon>eudicotyledons</taxon>
        <taxon>Gunneridae</taxon>
        <taxon>Pentapetalae</taxon>
        <taxon>Caryophyllales</taxon>
        <taxon>Chenopodiaceae</taxon>
        <taxon>Chenopodioideae</taxon>
        <taxon>Anserineae</taxon>
        <taxon>Spinacia</taxon>
    </lineage>
</organism>
<reference evidence="2" key="1">
    <citation type="journal article" date="2021" name="Nat. Commun.">
        <title>Genomic analyses provide insights into spinach domestication and the genetic basis of agronomic traits.</title>
        <authorList>
            <person name="Cai X."/>
            <person name="Sun X."/>
            <person name="Xu C."/>
            <person name="Sun H."/>
            <person name="Wang X."/>
            <person name="Ge C."/>
            <person name="Zhang Z."/>
            <person name="Wang Q."/>
            <person name="Fei Z."/>
            <person name="Jiao C."/>
            <person name="Wang Q."/>
        </authorList>
    </citation>
    <scope>NUCLEOTIDE SEQUENCE [LARGE SCALE GENOMIC DNA]</scope>
    <source>
        <strain evidence="2">cv. Varoflay</strain>
    </source>
</reference>
<dbReference type="PANTHER" id="PTHR10492">
    <property type="match status" value="1"/>
</dbReference>
<evidence type="ECO:0000259" key="1">
    <source>
        <dbReference type="Pfam" id="PF14214"/>
    </source>
</evidence>
<dbReference type="InterPro" id="IPR025476">
    <property type="entry name" value="Helitron_helicase-like"/>
</dbReference>
<dbReference type="RefSeq" id="XP_021848178.2">
    <property type="nucleotide sequence ID" value="XM_021992486.2"/>
</dbReference>